<evidence type="ECO:0000313" key="1">
    <source>
        <dbReference type="EMBL" id="CAG8463284.1"/>
    </source>
</evidence>
<comment type="caution">
    <text evidence="1">The sequence shown here is derived from an EMBL/GenBank/DDBJ whole genome shotgun (WGS) entry which is preliminary data.</text>
</comment>
<name>A0ABM8VWE9_GIGMA</name>
<sequence>MSMDMDCLCPHVHGWVSMSMDRCPEQHWAQTLDPKSKQSNTAAY</sequence>
<reference evidence="1 2" key="1">
    <citation type="submission" date="2021-06" db="EMBL/GenBank/DDBJ databases">
        <authorList>
            <person name="Kallberg Y."/>
            <person name="Tangrot J."/>
            <person name="Rosling A."/>
        </authorList>
    </citation>
    <scope>NUCLEOTIDE SEQUENCE [LARGE SCALE GENOMIC DNA]</scope>
    <source>
        <strain evidence="1 2">120-4 pot B 10/14</strain>
    </source>
</reference>
<evidence type="ECO:0000313" key="2">
    <source>
        <dbReference type="Proteomes" id="UP000789901"/>
    </source>
</evidence>
<proteinExistence type="predicted"/>
<keyword evidence="2" id="KW-1185">Reference proteome</keyword>
<protein>
    <submittedName>
        <fullName evidence="1">28366_t:CDS:1</fullName>
    </submittedName>
</protein>
<dbReference type="EMBL" id="CAJVQB010000070">
    <property type="protein sequence ID" value="CAG8463284.1"/>
    <property type="molecule type" value="Genomic_DNA"/>
</dbReference>
<accession>A0ABM8VWE9</accession>
<gene>
    <name evidence="1" type="ORF">GMARGA_LOCUS413</name>
</gene>
<dbReference type="Proteomes" id="UP000789901">
    <property type="component" value="Unassembled WGS sequence"/>
</dbReference>
<organism evidence="1 2">
    <name type="scientific">Gigaspora margarita</name>
    <dbReference type="NCBI Taxonomy" id="4874"/>
    <lineage>
        <taxon>Eukaryota</taxon>
        <taxon>Fungi</taxon>
        <taxon>Fungi incertae sedis</taxon>
        <taxon>Mucoromycota</taxon>
        <taxon>Glomeromycotina</taxon>
        <taxon>Glomeromycetes</taxon>
        <taxon>Diversisporales</taxon>
        <taxon>Gigasporaceae</taxon>
        <taxon>Gigaspora</taxon>
    </lineage>
</organism>